<dbReference type="STRING" id="1448308.A0A2T2PDR7"/>
<dbReference type="Gene3D" id="1.20.1250.20">
    <property type="entry name" value="MFS general substrate transporter like domains"/>
    <property type="match status" value="1"/>
</dbReference>
<dbReference type="Proteomes" id="UP000240883">
    <property type="component" value="Unassembled WGS sequence"/>
</dbReference>
<dbReference type="GO" id="GO:0022857">
    <property type="term" value="F:transmembrane transporter activity"/>
    <property type="evidence" value="ECO:0007669"/>
    <property type="project" value="InterPro"/>
</dbReference>
<keyword evidence="5 7" id="KW-0472">Membrane</keyword>
<accession>A0A2T2PDR7</accession>
<protein>
    <submittedName>
        <fullName evidence="9">MFS general substrate transporter</fullName>
    </submittedName>
</protein>
<evidence type="ECO:0000256" key="5">
    <source>
        <dbReference type="ARBA" id="ARBA00023136"/>
    </source>
</evidence>
<evidence type="ECO:0000256" key="2">
    <source>
        <dbReference type="ARBA" id="ARBA00008335"/>
    </source>
</evidence>
<evidence type="ECO:0000256" key="3">
    <source>
        <dbReference type="ARBA" id="ARBA00022692"/>
    </source>
</evidence>
<feature type="compositionally biased region" description="Basic and acidic residues" evidence="6">
    <location>
        <begin position="1"/>
        <end position="38"/>
    </location>
</feature>
<comment type="subcellular location">
    <subcellularLocation>
        <location evidence="1">Membrane</location>
        <topology evidence="1">Multi-pass membrane protein</topology>
    </subcellularLocation>
</comment>
<feature type="domain" description="Major facilitator superfamily (MFS) profile" evidence="8">
    <location>
        <begin position="159"/>
        <end position="548"/>
    </location>
</feature>
<dbReference type="FunFam" id="1.20.1720.10:FF:000063">
    <property type="entry name" value="MFS multidrug transporter, putative (AFU_orthologue AFUA_2G05840)"/>
    <property type="match status" value="1"/>
</dbReference>
<feature type="transmembrane region" description="Helical" evidence="7">
    <location>
        <begin position="427"/>
        <end position="447"/>
    </location>
</feature>
<proteinExistence type="inferred from homology"/>
<feature type="compositionally biased region" description="Basic and acidic residues" evidence="6">
    <location>
        <begin position="57"/>
        <end position="67"/>
    </location>
</feature>
<dbReference type="CDD" id="cd17323">
    <property type="entry name" value="MFS_Tpo1_MDR_like"/>
    <property type="match status" value="1"/>
</dbReference>
<comment type="similarity">
    <text evidence="2">Belongs to the major facilitator superfamily.</text>
</comment>
<evidence type="ECO:0000313" key="9">
    <source>
        <dbReference type="EMBL" id="PSN75646.1"/>
    </source>
</evidence>
<keyword evidence="3 7" id="KW-0812">Transmembrane</keyword>
<dbReference type="OrthoDB" id="3561359at2759"/>
<dbReference type="GO" id="GO:0140115">
    <property type="term" value="P:export across plasma membrane"/>
    <property type="evidence" value="ECO:0007669"/>
    <property type="project" value="UniProtKB-ARBA"/>
</dbReference>
<keyword evidence="4 7" id="KW-1133">Transmembrane helix</keyword>
<keyword evidence="10" id="KW-1185">Reference proteome</keyword>
<organism evidence="9 10">
    <name type="scientific">Corynespora cassiicola Philippines</name>
    <dbReference type="NCBI Taxonomy" id="1448308"/>
    <lineage>
        <taxon>Eukaryota</taxon>
        <taxon>Fungi</taxon>
        <taxon>Dikarya</taxon>
        <taxon>Ascomycota</taxon>
        <taxon>Pezizomycotina</taxon>
        <taxon>Dothideomycetes</taxon>
        <taxon>Pleosporomycetidae</taxon>
        <taxon>Pleosporales</taxon>
        <taxon>Corynesporascaceae</taxon>
        <taxon>Corynespora</taxon>
    </lineage>
</organism>
<feature type="compositionally biased region" description="Polar residues" evidence="6">
    <location>
        <begin position="72"/>
        <end position="81"/>
    </location>
</feature>
<dbReference type="PROSITE" id="PS50850">
    <property type="entry name" value="MFS"/>
    <property type="match status" value="1"/>
</dbReference>
<feature type="transmembrane region" description="Helical" evidence="7">
    <location>
        <begin position="284"/>
        <end position="304"/>
    </location>
</feature>
<feature type="transmembrane region" description="Helical" evidence="7">
    <location>
        <begin position="310"/>
        <end position="333"/>
    </location>
</feature>
<evidence type="ECO:0000256" key="4">
    <source>
        <dbReference type="ARBA" id="ARBA00022989"/>
    </source>
</evidence>
<evidence type="ECO:0000256" key="1">
    <source>
        <dbReference type="ARBA" id="ARBA00004141"/>
    </source>
</evidence>
<feature type="transmembrane region" description="Helical" evidence="7">
    <location>
        <begin position="389"/>
        <end position="415"/>
    </location>
</feature>
<evidence type="ECO:0000256" key="7">
    <source>
        <dbReference type="SAM" id="Phobius"/>
    </source>
</evidence>
<dbReference type="SUPFAM" id="SSF103473">
    <property type="entry name" value="MFS general substrate transporter"/>
    <property type="match status" value="1"/>
</dbReference>
<dbReference type="EMBL" id="KZ678128">
    <property type="protein sequence ID" value="PSN75646.1"/>
    <property type="molecule type" value="Genomic_DNA"/>
</dbReference>
<reference evidence="9 10" key="1">
    <citation type="journal article" date="2018" name="Front. Microbiol.">
        <title>Genome-Wide Analysis of Corynespora cassiicola Leaf Fall Disease Putative Effectors.</title>
        <authorList>
            <person name="Lopez D."/>
            <person name="Ribeiro S."/>
            <person name="Label P."/>
            <person name="Fumanal B."/>
            <person name="Venisse J.S."/>
            <person name="Kohler A."/>
            <person name="de Oliveira R.R."/>
            <person name="Labutti K."/>
            <person name="Lipzen A."/>
            <person name="Lail K."/>
            <person name="Bauer D."/>
            <person name="Ohm R.A."/>
            <person name="Barry K.W."/>
            <person name="Spatafora J."/>
            <person name="Grigoriev I.V."/>
            <person name="Martin F.M."/>
            <person name="Pujade-Renaud V."/>
        </authorList>
    </citation>
    <scope>NUCLEOTIDE SEQUENCE [LARGE SCALE GENOMIC DNA]</scope>
    <source>
        <strain evidence="9 10">Philippines</strain>
    </source>
</reference>
<feature type="transmembrane region" description="Helical" evidence="7">
    <location>
        <begin position="189"/>
        <end position="213"/>
    </location>
</feature>
<evidence type="ECO:0000259" key="8">
    <source>
        <dbReference type="PROSITE" id="PS50850"/>
    </source>
</evidence>
<sequence length="548" mass="60811">MNDDAQKRSRSRRTESTVRSAHDDQGPECEKVVDEEKALGLGLEDDNDDDDDGDGDDTGRDTSRPGELRTPGEQSASSQAKALQHAKSLRSVRSNQSRAGADGYTCFDEEHDDHRNRNHNRPNNSSRATADEEPFLVSWDGDSDPLNPRSMTKLRRWAIVLIVSSSSLCVTCTSSLYTSTYSQLMPEFGTSRLICTLGLSMFVAGLGTGPMILSPLSEFFGRRPVYICSFSFFLIFMIPCAVAHNIQTMLVARFLDGLAGSAFLSVAGGTVGDMFAKHELSAPMMVYTASPFVGPEIGPLVGGFLVENTTWRWCFYLLIIWSGVQLTMIVLFVPETYHPVLLRKKAQRLREETGNAEWIAPIEKMSRSIAKTVLWSCIRPFQLLFFEPMCLNLCILSAILLGILYLFFGAFPLVFQNNHGFSISQTGLSFLGLFVGMLTGIASDPLWKACYDRLVRQREAQGGHSEPEFRLPSTMFGAFVVPIALFGFGWTTYSHVHWIVPIIFSGIFGTGIIWVYSGVFTFLVEAVSTHAHTVGADHGRRRRALQVD</sequence>
<dbReference type="PANTHER" id="PTHR23502:SF7">
    <property type="entry name" value="DRUG_PROTON ANTIPORTER YHK8-RELATED"/>
    <property type="match status" value="1"/>
</dbReference>
<dbReference type="GO" id="GO:0005886">
    <property type="term" value="C:plasma membrane"/>
    <property type="evidence" value="ECO:0007669"/>
    <property type="project" value="TreeGrafter"/>
</dbReference>
<evidence type="ECO:0000313" key="10">
    <source>
        <dbReference type="Proteomes" id="UP000240883"/>
    </source>
</evidence>
<dbReference type="FunFam" id="1.20.1250.20:FF:000082">
    <property type="entry name" value="MFS multidrug transporter, putative"/>
    <property type="match status" value="1"/>
</dbReference>
<feature type="transmembrane region" description="Helical" evidence="7">
    <location>
        <begin position="225"/>
        <end position="244"/>
    </location>
</feature>
<feature type="transmembrane region" description="Helical" evidence="7">
    <location>
        <begin position="468"/>
        <end position="490"/>
    </location>
</feature>
<feature type="region of interest" description="Disordered" evidence="6">
    <location>
        <begin position="1"/>
        <end position="142"/>
    </location>
</feature>
<feature type="transmembrane region" description="Helical" evidence="7">
    <location>
        <begin position="496"/>
        <end position="516"/>
    </location>
</feature>
<dbReference type="InterPro" id="IPR036259">
    <property type="entry name" value="MFS_trans_sf"/>
</dbReference>
<dbReference type="GO" id="GO:0042908">
    <property type="term" value="P:xenobiotic transport"/>
    <property type="evidence" value="ECO:0007669"/>
    <property type="project" value="UniProtKB-ARBA"/>
</dbReference>
<evidence type="ECO:0000256" key="6">
    <source>
        <dbReference type="SAM" id="MobiDB-lite"/>
    </source>
</evidence>
<dbReference type="PROSITE" id="PS00216">
    <property type="entry name" value="SUGAR_TRANSPORT_1"/>
    <property type="match status" value="1"/>
</dbReference>
<gene>
    <name evidence="9" type="ORF">BS50DRAFT_568243</name>
</gene>
<dbReference type="InterPro" id="IPR020846">
    <property type="entry name" value="MFS_dom"/>
</dbReference>
<feature type="compositionally biased region" description="Acidic residues" evidence="6">
    <location>
        <begin position="43"/>
        <end position="56"/>
    </location>
</feature>
<dbReference type="AlphaFoldDB" id="A0A2T2PDR7"/>
<dbReference type="PANTHER" id="PTHR23502">
    <property type="entry name" value="MAJOR FACILITATOR SUPERFAMILY"/>
    <property type="match status" value="1"/>
</dbReference>
<dbReference type="InterPro" id="IPR011701">
    <property type="entry name" value="MFS"/>
</dbReference>
<feature type="transmembrane region" description="Helical" evidence="7">
    <location>
        <begin position="157"/>
        <end position="177"/>
    </location>
</feature>
<dbReference type="Pfam" id="PF07690">
    <property type="entry name" value="MFS_1"/>
    <property type="match status" value="1"/>
</dbReference>
<dbReference type="InterPro" id="IPR005829">
    <property type="entry name" value="Sugar_transporter_CS"/>
</dbReference>
<name>A0A2T2PDR7_CORCC</name>